<proteinExistence type="predicted"/>
<accession>A0A3F3QF70</accession>
<keyword evidence="2" id="KW-1185">Reference proteome</keyword>
<dbReference type="Proteomes" id="UP000253729">
    <property type="component" value="Unassembled WGS sequence"/>
</dbReference>
<dbReference type="GeneID" id="38132985"/>
<evidence type="ECO:0000313" key="1">
    <source>
        <dbReference type="EMBL" id="RDH37903.1"/>
    </source>
</evidence>
<dbReference type="AlphaFoldDB" id="A0A3F3QF70"/>
<organism evidence="1 2">
    <name type="scientific">Aspergillus welwitschiae</name>
    <dbReference type="NCBI Taxonomy" id="1341132"/>
    <lineage>
        <taxon>Eukaryota</taxon>
        <taxon>Fungi</taxon>
        <taxon>Dikarya</taxon>
        <taxon>Ascomycota</taxon>
        <taxon>Pezizomycotina</taxon>
        <taxon>Eurotiomycetes</taxon>
        <taxon>Eurotiomycetidae</taxon>
        <taxon>Eurotiales</taxon>
        <taxon>Aspergillaceae</taxon>
        <taxon>Aspergillus</taxon>
        <taxon>Aspergillus subgen. Circumdati</taxon>
    </lineage>
</organism>
<gene>
    <name evidence="1" type="ORF">BDQ94DRAFT_135275</name>
</gene>
<dbReference type="EMBL" id="KZ852034">
    <property type="protein sequence ID" value="RDH37903.1"/>
    <property type="molecule type" value="Genomic_DNA"/>
</dbReference>
<dbReference type="RefSeq" id="XP_026630925.1">
    <property type="nucleotide sequence ID" value="XM_026764629.1"/>
</dbReference>
<evidence type="ECO:0000313" key="2">
    <source>
        <dbReference type="Proteomes" id="UP000253729"/>
    </source>
</evidence>
<protein>
    <submittedName>
        <fullName evidence="1">Uncharacterized protein</fullName>
    </submittedName>
</protein>
<reference evidence="1 2" key="1">
    <citation type="submission" date="2018-07" db="EMBL/GenBank/DDBJ databases">
        <title>The genomes of Aspergillus section Nigri reveals drivers in fungal speciation.</title>
        <authorList>
            <consortium name="DOE Joint Genome Institute"/>
            <person name="Vesth T.C."/>
            <person name="Nybo J."/>
            <person name="Theobald S."/>
            <person name="Brandl J."/>
            <person name="Frisvad J.C."/>
            <person name="Nielsen K.F."/>
            <person name="Lyhne E.K."/>
            <person name="Kogle M.E."/>
            <person name="Kuo A."/>
            <person name="Riley R."/>
            <person name="Clum A."/>
            <person name="Nolan M."/>
            <person name="Lipzen A."/>
            <person name="Salamov A."/>
            <person name="Henrissat B."/>
            <person name="Wiebenga A."/>
            <person name="De vries R.P."/>
            <person name="Grigoriev I.V."/>
            <person name="Mortensen U.H."/>
            <person name="Andersen M.R."/>
            <person name="Baker S.E."/>
        </authorList>
    </citation>
    <scope>NUCLEOTIDE SEQUENCE [LARGE SCALE GENOMIC DNA]</scope>
    <source>
        <strain evidence="1 2">CBS 139.54b</strain>
    </source>
</reference>
<sequence>MTSRRMRSMGRFLQSYPVILDVSKRYWLSSTTLSIVVVGLGVIAKGAEVSSSIVAEAVHTNRGDDGRSAYQMDTALRRSMCNATSPSISGVINRMIMERSGMRIG</sequence>
<name>A0A3F3QF70_9EURO</name>